<sequence>MRNIILFFNDKEILKLYLEEKEIESIITWVESGSQHAYKINQKEHQYIILRNNIKYVTVDIKKTNQYIVK</sequence>
<proteinExistence type="predicted"/>
<evidence type="ECO:0000313" key="1">
    <source>
        <dbReference type="EMBL" id="SMC17463.1"/>
    </source>
</evidence>
<name>A0A1W1X0U6_9CLOT</name>
<dbReference type="Proteomes" id="UP000192468">
    <property type="component" value="Unassembled WGS sequence"/>
</dbReference>
<protein>
    <submittedName>
        <fullName evidence="1">Uncharacterized protein</fullName>
    </submittedName>
</protein>
<accession>A0A1W1X0U6</accession>
<keyword evidence="2" id="KW-1185">Reference proteome</keyword>
<gene>
    <name evidence="1" type="ORF">SAMN02745134_00336</name>
</gene>
<reference evidence="1 2" key="1">
    <citation type="submission" date="2017-04" db="EMBL/GenBank/DDBJ databases">
        <authorList>
            <person name="Afonso C.L."/>
            <person name="Miller P.J."/>
            <person name="Scott M.A."/>
            <person name="Spackman E."/>
            <person name="Goraichik I."/>
            <person name="Dimitrov K.M."/>
            <person name="Suarez D.L."/>
            <person name="Swayne D.E."/>
        </authorList>
    </citation>
    <scope>NUCLEOTIDE SEQUENCE [LARGE SCALE GENOMIC DNA]</scope>
    <source>
        <strain evidence="1 2">DSM 12555</strain>
    </source>
</reference>
<evidence type="ECO:0000313" key="2">
    <source>
        <dbReference type="Proteomes" id="UP000192468"/>
    </source>
</evidence>
<dbReference type="RefSeq" id="WP_084113530.1">
    <property type="nucleotide sequence ID" value="NZ_FWXH01000002.1"/>
</dbReference>
<organism evidence="1 2">
    <name type="scientific">Clostridium acidisoli DSM 12555</name>
    <dbReference type="NCBI Taxonomy" id="1121291"/>
    <lineage>
        <taxon>Bacteria</taxon>
        <taxon>Bacillati</taxon>
        <taxon>Bacillota</taxon>
        <taxon>Clostridia</taxon>
        <taxon>Eubacteriales</taxon>
        <taxon>Clostridiaceae</taxon>
        <taxon>Clostridium</taxon>
    </lineage>
</organism>
<dbReference type="EMBL" id="FWXH01000002">
    <property type="protein sequence ID" value="SMC17463.1"/>
    <property type="molecule type" value="Genomic_DNA"/>
</dbReference>
<dbReference type="AlphaFoldDB" id="A0A1W1X0U6"/>